<dbReference type="SUPFAM" id="SSF47090">
    <property type="entry name" value="PGBD-like"/>
    <property type="match status" value="1"/>
</dbReference>
<dbReference type="InterPro" id="IPR001478">
    <property type="entry name" value="PDZ"/>
</dbReference>
<keyword evidence="6" id="KW-0472">Membrane</keyword>
<proteinExistence type="inferred from homology"/>
<dbReference type="GO" id="GO:0006508">
    <property type="term" value="P:proteolysis"/>
    <property type="evidence" value="ECO:0007669"/>
    <property type="project" value="UniProtKB-KW"/>
</dbReference>
<dbReference type="Gene3D" id="3.90.226.10">
    <property type="entry name" value="2-enoyl-CoA Hydratase, Chain A, domain 1"/>
    <property type="match status" value="1"/>
</dbReference>
<dbReference type="SMART" id="SM00245">
    <property type="entry name" value="TSPc"/>
    <property type="match status" value="1"/>
</dbReference>
<dbReference type="InterPro" id="IPR004447">
    <property type="entry name" value="Peptidase_S41A"/>
</dbReference>
<name>E7G740_9FIRM</name>
<dbReference type="PANTHER" id="PTHR32060:SF30">
    <property type="entry name" value="CARBOXY-TERMINAL PROCESSING PROTEASE CTPA"/>
    <property type="match status" value="1"/>
</dbReference>
<evidence type="ECO:0000256" key="6">
    <source>
        <dbReference type="SAM" id="Phobius"/>
    </source>
</evidence>
<dbReference type="Pfam" id="PF03572">
    <property type="entry name" value="Peptidase_S41"/>
    <property type="match status" value="1"/>
</dbReference>
<dbReference type="CDD" id="cd06782">
    <property type="entry name" value="cpPDZ_CPP-like"/>
    <property type="match status" value="1"/>
</dbReference>
<evidence type="ECO:0000256" key="5">
    <source>
        <dbReference type="RuleBase" id="RU004404"/>
    </source>
</evidence>
<keyword evidence="6" id="KW-0812">Transmembrane</keyword>
<organism evidence="8 9">
    <name type="scientific">Coprobacillus cateniformis</name>
    <dbReference type="NCBI Taxonomy" id="100884"/>
    <lineage>
        <taxon>Bacteria</taxon>
        <taxon>Bacillati</taxon>
        <taxon>Bacillota</taxon>
        <taxon>Erysipelotrichia</taxon>
        <taxon>Erysipelotrichales</taxon>
        <taxon>Coprobacillaceae</taxon>
        <taxon>Coprobacillus</taxon>
    </lineage>
</organism>
<dbReference type="InterPro" id="IPR005151">
    <property type="entry name" value="Tail-specific_protease"/>
</dbReference>
<feature type="domain" description="PDZ" evidence="7">
    <location>
        <begin position="113"/>
        <end position="180"/>
    </location>
</feature>
<evidence type="ECO:0000256" key="2">
    <source>
        <dbReference type="ARBA" id="ARBA00022670"/>
    </source>
</evidence>
<dbReference type="AlphaFoldDB" id="E7G740"/>
<dbReference type="Gene3D" id="1.10.101.10">
    <property type="entry name" value="PGBD-like superfamily/PGBD"/>
    <property type="match status" value="1"/>
</dbReference>
<dbReference type="GO" id="GO:0030288">
    <property type="term" value="C:outer membrane-bounded periplasmic space"/>
    <property type="evidence" value="ECO:0007669"/>
    <property type="project" value="TreeGrafter"/>
</dbReference>
<dbReference type="HOGENOM" id="CLU_017295_3_0_9"/>
<evidence type="ECO:0000313" key="9">
    <source>
        <dbReference type="Proteomes" id="UP000003157"/>
    </source>
</evidence>
<dbReference type="Proteomes" id="UP000003157">
    <property type="component" value="Unassembled WGS sequence"/>
</dbReference>
<accession>E7G740</accession>
<dbReference type="InterPro" id="IPR036365">
    <property type="entry name" value="PGBD-like_sf"/>
</dbReference>
<dbReference type="SUPFAM" id="SSF50156">
    <property type="entry name" value="PDZ domain-like"/>
    <property type="match status" value="1"/>
</dbReference>
<dbReference type="eggNOG" id="COG0793">
    <property type="taxonomic scope" value="Bacteria"/>
</dbReference>
<dbReference type="EMBL" id="ADKX01000008">
    <property type="protein sequence ID" value="EFW06118.1"/>
    <property type="molecule type" value="Genomic_DNA"/>
</dbReference>
<evidence type="ECO:0000313" key="8">
    <source>
        <dbReference type="EMBL" id="EFW06118.1"/>
    </source>
</evidence>
<evidence type="ECO:0000256" key="4">
    <source>
        <dbReference type="ARBA" id="ARBA00022825"/>
    </source>
</evidence>
<dbReference type="SMART" id="SM00228">
    <property type="entry name" value="PDZ"/>
    <property type="match status" value="1"/>
</dbReference>
<dbReference type="STRING" id="100884.GCA_000269565_01134"/>
<dbReference type="Pfam" id="PF13180">
    <property type="entry name" value="PDZ_2"/>
    <property type="match status" value="1"/>
</dbReference>
<dbReference type="Gene3D" id="3.30.750.44">
    <property type="match status" value="1"/>
</dbReference>
<keyword evidence="9" id="KW-1185">Reference proteome</keyword>
<dbReference type="SUPFAM" id="SSF52096">
    <property type="entry name" value="ClpP/crotonase"/>
    <property type="match status" value="1"/>
</dbReference>
<dbReference type="NCBIfam" id="TIGR00225">
    <property type="entry name" value="prc"/>
    <property type="match status" value="1"/>
</dbReference>
<comment type="caution">
    <text evidence="8">The sequence shown here is derived from an EMBL/GenBank/DDBJ whole genome shotgun (WGS) entry which is preliminary data.</text>
</comment>
<dbReference type="PROSITE" id="PS50106">
    <property type="entry name" value="PDZ"/>
    <property type="match status" value="1"/>
</dbReference>
<keyword evidence="3 5" id="KW-0378">Hydrolase</keyword>
<dbReference type="GO" id="GO:0004175">
    <property type="term" value="F:endopeptidase activity"/>
    <property type="evidence" value="ECO:0007669"/>
    <property type="project" value="TreeGrafter"/>
</dbReference>
<dbReference type="InterPro" id="IPR036034">
    <property type="entry name" value="PDZ_sf"/>
</dbReference>
<evidence type="ECO:0000256" key="3">
    <source>
        <dbReference type="ARBA" id="ARBA00022801"/>
    </source>
</evidence>
<evidence type="ECO:0000259" key="7">
    <source>
        <dbReference type="PROSITE" id="PS50106"/>
    </source>
</evidence>
<protein>
    <recommendedName>
        <fullName evidence="7">PDZ domain-containing protein</fullName>
    </recommendedName>
</protein>
<evidence type="ECO:0000256" key="1">
    <source>
        <dbReference type="ARBA" id="ARBA00009179"/>
    </source>
</evidence>
<keyword evidence="4 5" id="KW-0720">Serine protease</keyword>
<gene>
    <name evidence="8" type="ORF">HMPREF9488_00578</name>
</gene>
<dbReference type="Gene3D" id="2.30.42.10">
    <property type="match status" value="1"/>
</dbReference>
<dbReference type="InterPro" id="IPR036366">
    <property type="entry name" value="PGBDSf"/>
</dbReference>
<dbReference type="Pfam" id="PF01471">
    <property type="entry name" value="PG_binding_1"/>
    <property type="match status" value="1"/>
</dbReference>
<sequence length="489" mass="53989">MEIYGKIVGRGVVMDNFEFENKKKKKLRKEPFYIVGCLLCLVIGAGGGYFYRGSQEKTNQKTSQSLYDQIYKAIESDFLDTTESENSLKDRMLYGMVAALGDPYTSYLSTQEAQSLTDSINGSVQGIGITFSTISVGGVVLAVYKGTPAEQAGLLSGDIITHVQGTSVAGYSSEKIKNAVSGESGTSVALKVLRNGKSIDLTAKRASVETSLSYEIRTSGQEKIGYLQMTTFGEGTAAYVEEALKAFQKENIQTLVIDLRDNGGGYLKAAQDILDLFIEKDKVLVSTQTVSGKIESFKSTDIQKYHFENGYVLCNGDTASASEVMIGALKEYLNYKLVGTKTYGKGIAQTQLTLSDSSVLKYTNAKWLTPNGNNINGEGFKPDYEVKSQSIDDFHIGEFKGPYQYDQVDDNIQYMQEMLKELGYKVDRVDGYYSKATEEALKAFEKRYGLAVNGIYDKNDATIVLSALLYHIYQELEDAQYLKVTELIK</sequence>
<dbReference type="PANTHER" id="PTHR32060">
    <property type="entry name" value="TAIL-SPECIFIC PROTEASE"/>
    <property type="match status" value="1"/>
</dbReference>
<dbReference type="InterPro" id="IPR002477">
    <property type="entry name" value="Peptidoglycan-bd-like"/>
</dbReference>
<dbReference type="GO" id="GO:0008236">
    <property type="term" value="F:serine-type peptidase activity"/>
    <property type="evidence" value="ECO:0007669"/>
    <property type="project" value="UniProtKB-KW"/>
</dbReference>
<feature type="transmembrane region" description="Helical" evidence="6">
    <location>
        <begin position="32"/>
        <end position="51"/>
    </location>
</feature>
<dbReference type="CDD" id="cd07560">
    <property type="entry name" value="Peptidase_S41_CPP"/>
    <property type="match status" value="1"/>
</dbReference>
<keyword evidence="6" id="KW-1133">Transmembrane helix</keyword>
<reference evidence="8 9" key="1">
    <citation type="submission" date="2010-12" db="EMBL/GenBank/DDBJ databases">
        <title>The Genome Sequence of Coprobacillus sp. strain 29_1.</title>
        <authorList>
            <consortium name="The Broad Institute Genome Sequencing Platform"/>
            <person name="Earl A."/>
            <person name="Ward D."/>
            <person name="Feldgarden M."/>
            <person name="Gevers D."/>
            <person name="Daigneault M."/>
            <person name="Sibley C.D."/>
            <person name="White A."/>
            <person name="Strauss J."/>
            <person name="Allen-Vercoe E."/>
            <person name="Young S.K."/>
            <person name="Zeng Q."/>
            <person name="Gargeya S."/>
            <person name="Fitzgerald M."/>
            <person name="Haas B."/>
            <person name="Abouelleil A."/>
            <person name="Alvarado L."/>
            <person name="Arachchi H.M."/>
            <person name="Berlin A."/>
            <person name="Brown A."/>
            <person name="Chapman S.B."/>
            <person name="Chen Z."/>
            <person name="Dunbar C."/>
            <person name="Freedman E."/>
            <person name="Gearin G."/>
            <person name="Gellesch M."/>
            <person name="Goldberg J."/>
            <person name="Griggs A."/>
            <person name="Gujja S."/>
            <person name="Heilman E."/>
            <person name="Heiman D."/>
            <person name="Howarth C."/>
            <person name="Larson L."/>
            <person name="Lui A."/>
            <person name="MacDonald P.J.P."/>
            <person name="Mehta T."/>
            <person name="Montmayeur A."/>
            <person name="Murphy C."/>
            <person name="Neiman D."/>
            <person name="Pearson M."/>
            <person name="Priest M."/>
            <person name="Roberts A."/>
            <person name="Saif S."/>
            <person name="Shea T."/>
            <person name="Shenoy N."/>
            <person name="Sisk P."/>
            <person name="Stolte C."/>
            <person name="Sykes S."/>
            <person name="White J."/>
            <person name="Yandava C."/>
            <person name="Nusbaum C."/>
            <person name="Birren B."/>
        </authorList>
    </citation>
    <scope>NUCLEOTIDE SEQUENCE [LARGE SCALE GENOMIC DNA]</scope>
    <source>
        <strain evidence="8 9">29_1</strain>
    </source>
</reference>
<keyword evidence="2 5" id="KW-0645">Protease</keyword>
<dbReference type="InterPro" id="IPR029045">
    <property type="entry name" value="ClpP/crotonase-like_dom_sf"/>
</dbReference>
<comment type="similarity">
    <text evidence="1 5">Belongs to the peptidase S41A family.</text>
</comment>
<dbReference type="GO" id="GO:0007165">
    <property type="term" value="P:signal transduction"/>
    <property type="evidence" value="ECO:0007669"/>
    <property type="project" value="TreeGrafter"/>
</dbReference>